<organism evidence="1 2">
    <name type="scientific">Psychroflexus torquis (strain ATCC 700755 / CIP 106069 / ACAM 623)</name>
    <dbReference type="NCBI Taxonomy" id="313595"/>
    <lineage>
        <taxon>Bacteria</taxon>
        <taxon>Pseudomonadati</taxon>
        <taxon>Bacteroidota</taxon>
        <taxon>Flavobacteriia</taxon>
        <taxon>Flavobacteriales</taxon>
        <taxon>Flavobacteriaceae</taxon>
        <taxon>Psychroflexus</taxon>
    </lineage>
</organism>
<name>K4IFU9_PSYTT</name>
<accession>K4IFU9</accession>
<dbReference type="RefSeq" id="WP_015024280.1">
    <property type="nucleotide sequence ID" value="NC_018721.1"/>
</dbReference>
<reference evidence="1" key="1">
    <citation type="submission" date="2006-03" db="EMBL/GenBank/DDBJ databases">
        <authorList>
            <person name="Bowman J."/>
            <person name="Ferriera S."/>
            <person name="Johnson J."/>
            <person name="Kravitz S."/>
            <person name="Halpern A."/>
            <person name="Remington K."/>
            <person name="Beeson K."/>
            <person name="Tran B."/>
            <person name="Rogers Y.-H."/>
            <person name="Friedman R."/>
            <person name="Venter J.C."/>
        </authorList>
    </citation>
    <scope>NUCLEOTIDE SEQUENCE [LARGE SCALE GENOMIC DNA]</scope>
    <source>
        <strain evidence="1">ATCC 700755</strain>
    </source>
</reference>
<dbReference type="KEGG" id="ptq:P700755_001859"/>
<dbReference type="HOGENOM" id="CLU_857487_0_0_10"/>
<dbReference type="Proteomes" id="UP000008514">
    <property type="component" value="Chromosome"/>
</dbReference>
<dbReference type="AlphaFoldDB" id="K4IFU9"/>
<reference evidence="1" key="2">
    <citation type="submission" date="2012-09" db="EMBL/GenBank/DDBJ databases">
        <title>The complete sequence of Psychroflexus torquis an extreme psychrophile from sea-ice that is stimulated by light.</title>
        <authorList>
            <person name="Feng S."/>
            <person name="Powell S.M."/>
            <person name="Bowman J.P."/>
        </authorList>
    </citation>
    <scope>NUCLEOTIDE SEQUENCE [LARGE SCALE GENOMIC DNA]</scope>
    <source>
        <strain evidence="1">ATCC 700755</strain>
    </source>
</reference>
<protein>
    <submittedName>
        <fullName evidence="1">Uncharacterized protein</fullName>
    </submittedName>
</protein>
<dbReference type="eggNOG" id="ENOG5033SE1">
    <property type="taxonomic scope" value="Bacteria"/>
</dbReference>
<evidence type="ECO:0000313" key="2">
    <source>
        <dbReference type="Proteomes" id="UP000008514"/>
    </source>
</evidence>
<dbReference type="PROSITE" id="PS51257">
    <property type="entry name" value="PROKAR_LIPOPROTEIN"/>
    <property type="match status" value="1"/>
</dbReference>
<dbReference type="Pfam" id="PF14903">
    <property type="entry name" value="WG_beta_rep"/>
    <property type="match status" value="1"/>
</dbReference>
<dbReference type="OrthoDB" id="5464673at2"/>
<proteinExistence type="predicted"/>
<gene>
    <name evidence="1" type="ordered locus">P700755_001859</name>
</gene>
<dbReference type="InterPro" id="IPR032774">
    <property type="entry name" value="WG_beta_rep"/>
</dbReference>
<dbReference type="EMBL" id="CP003879">
    <property type="protein sequence ID" value="AFU68688.1"/>
    <property type="molecule type" value="Genomic_DNA"/>
</dbReference>
<evidence type="ECO:0000313" key="1">
    <source>
        <dbReference type="EMBL" id="AFU68688.1"/>
    </source>
</evidence>
<sequence>MKRIFLLHLITLFTIGCFSQEISNKEIRKKMIAKEVIRTEYYGEEMVLAKMKSTKKWGLYSIYVGMDIEDFSFEEVIAPKFDSLSFFEPEARFQIVKQKDKYGILLLPFEIEDAGDRVNCKFDKIIHKNINGEDYILVKEDDKWGLIDWFDGFYIVDPIFNTPKEVPLVRMESWMVETFKLAKTKLNADLVIFDPLNGDGALKARNKETKKWGMYQFLDMNMEEKELIPMQYDSLNFYSFNVKYTAVYNNGKAGFYLSYWSYDEQAKQTVACKYEDYKRYDADGVSKLAVKKNGKWGWVDWLTGEEKSEFIYISTDDLPYPHFKQNYWFDE</sequence>
<keyword evidence="2" id="KW-1185">Reference proteome</keyword>